<feature type="transmembrane region" description="Helical" evidence="1">
    <location>
        <begin position="54"/>
        <end position="75"/>
    </location>
</feature>
<organism evidence="2 3">
    <name type="scientific">Bartonella grahamii</name>
    <dbReference type="NCBI Taxonomy" id="33045"/>
    <lineage>
        <taxon>Bacteria</taxon>
        <taxon>Pseudomonadati</taxon>
        <taxon>Pseudomonadota</taxon>
        <taxon>Alphaproteobacteria</taxon>
        <taxon>Hyphomicrobiales</taxon>
        <taxon>Bartonellaceae</taxon>
        <taxon>Bartonella</taxon>
    </lineage>
</organism>
<name>A0A336NEU3_BARGR</name>
<keyword evidence="1" id="KW-1133">Transmembrane helix</keyword>
<dbReference type="OMA" id="INLIYNC"/>
<keyword evidence="1" id="KW-0472">Membrane</keyword>
<reference evidence="2 3" key="1">
    <citation type="submission" date="2018-06" db="EMBL/GenBank/DDBJ databases">
        <authorList>
            <consortium name="Pathogen Informatics"/>
            <person name="Doyle S."/>
        </authorList>
    </citation>
    <scope>NUCLEOTIDE SEQUENCE [LARGE SCALE GENOMIC DNA]</scope>
    <source>
        <strain evidence="2 3">NCTC12860</strain>
    </source>
</reference>
<feature type="transmembrane region" description="Helical" evidence="1">
    <location>
        <begin position="109"/>
        <end position="128"/>
    </location>
</feature>
<feature type="transmembrane region" description="Helical" evidence="1">
    <location>
        <begin position="82"/>
        <end position="103"/>
    </location>
</feature>
<protein>
    <recommendedName>
        <fullName evidence="4">Permease of the major facilitator superfamily</fullName>
    </recommendedName>
</protein>
<proteinExistence type="predicted"/>
<sequence>MKNNSHKRISKINLIYNCYLRFLALICLVLGICYWIRLVGVFPGILWRFDLMPWQWQFASAILAILYPIALVGLWMYSLWGIIVWCIAALIEAITIYYSDFIYQPFVPLFHGILFLAFIILQIVMIFFKRVKNKKTS</sequence>
<dbReference type="RefSeq" id="WP_015856393.1">
    <property type="nucleotide sequence ID" value="NZ_CACVBG010000003.1"/>
</dbReference>
<accession>A0A336NEU3</accession>
<evidence type="ECO:0000256" key="1">
    <source>
        <dbReference type="SAM" id="Phobius"/>
    </source>
</evidence>
<dbReference type="Pfam" id="PF19660">
    <property type="entry name" value="DUF6163"/>
    <property type="match status" value="1"/>
</dbReference>
<evidence type="ECO:0000313" key="3">
    <source>
        <dbReference type="Proteomes" id="UP000253846"/>
    </source>
</evidence>
<keyword evidence="1" id="KW-0812">Transmembrane</keyword>
<evidence type="ECO:0000313" key="2">
    <source>
        <dbReference type="EMBL" id="SSZ40793.1"/>
    </source>
</evidence>
<dbReference type="InterPro" id="IPR046161">
    <property type="entry name" value="DUF6163"/>
</dbReference>
<dbReference type="Proteomes" id="UP000253846">
    <property type="component" value="Unassembled WGS sequence"/>
</dbReference>
<dbReference type="AlphaFoldDB" id="A0A336NEU3"/>
<dbReference type="EMBL" id="UFTD01000002">
    <property type="protein sequence ID" value="SSZ40793.1"/>
    <property type="molecule type" value="Genomic_DNA"/>
</dbReference>
<evidence type="ECO:0008006" key="4">
    <source>
        <dbReference type="Google" id="ProtNLM"/>
    </source>
</evidence>
<feature type="transmembrane region" description="Helical" evidence="1">
    <location>
        <begin position="20"/>
        <end position="42"/>
    </location>
</feature>
<gene>
    <name evidence="2" type="ORF">NCTC12860_01952</name>
</gene>